<dbReference type="Proteomes" id="UP001595636">
    <property type="component" value="Unassembled WGS sequence"/>
</dbReference>
<dbReference type="InterPro" id="IPR001155">
    <property type="entry name" value="OxRdtase_FMN_N"/>
</dbReference>
<name>A0ABV7TWA3_9NEIS</name>
<proteinExistence type="predicted"/>
<dbReference type="InterPro" id="IPR013785">
    <property type="entry name" value="Aldolase_TIM"/>
</dbReference>
<evidence type="ECO:0000313" key="5">
    <source>
        <dbReference type="Proteomes" id="UP001595636"/>
    </source>
</evidence>
<dbReference type="InterPro" id="IPR051799">
    <property type="entry name" value="NADH_flavin_oxidoreductase"/>
</dbReference>
<evidence type="ECO:0000259" key="3">
    <source>
        <dbReference type="Pfam" id="PF00724"/>
    </source>
</evidence>
<protein>
    <recommendedName>
        <fullName evidence="3">NADH:flavin oxidoreductase/NADH oxidase N-terminal domain-containing protein</fullName>
    </recommendedName>
</protein>
<dbReference type="Gene3D" id="3.20.20.70">
    <property type="entry name" value="Aldolase class I"/>
    <property type="match status" value="1"/>
</dbReference>
<dbReference type="PANTHER" id="PTHR43656">
    <property type="entry name" value="BINDING OXIDOREDUCTASE, PUTATIVE (AFU_ORTHOLOGUE AFUA_2G08260)-RELATED"/>
    <property type="match status" value="1"/>
</dbReference>
<evidence type="ECO:0000256" key="2">
    <source>
        <dbReference type="ARBA" id="ARBA00023002"/>
    </source>
</evidence>
<keyword evidence="2" id="KW-0560">Oxidoreductase</keyword>
<evidence type="ECO:0000313" key="4">
    <source>
        <dbReference type="EMBL" id="MFC3627079.1"/>
    </source>
</evidence>
<dbReference type="Pfam" id="PF00724">
    <property type="entry name" value="Oxidored_FMN"/>
    <property type="match status" value="1"/>
</dbReference>
<comment type="caution">
    <text evidence="4">The sequence shown here is derived from an EMBL/GenBank/DDBJ whole genome shotgun (WGS) entry which is preliminary data.</text>
</comment>
<feature type="domain" description="NADH:flavin oxidoreductase/NADH oxidase N-terminal" evidence="3">
    <location>
        <begin position="15"/>
        <end position="346"/>
    </location>
</feature>
<sequence>MAGNAPQGMQRFPRLFTPLQVRGVRFANRLFLAPMGLDLATADGGLSAELLDFYRDIIAGGVGGLYLSNASVSRQSVLRPGGLRLLHARQADSLRPLLQLAATAGVAAGVQLQHYGGQGLTTHCRASVLLTPSGIPSPALQRLDPHYRVRAMQGRDIVRLRQQFVRAARLAVAAGSRLLQLQASNGYLLSSFLSPHSNRRRDGYGGSIEARARLLAEVVRDVRHAVGEEVALGVRLQIDDLMGAAGVQVTDMRTVLPLLEQAGADLIEASVGTAETFGRFSGQWQLMAQQLRAQVAQLRQYTTLPLGFAGMTADLPTAEALLADGVCDLVGMARPLFADNELISKTLRGEEAHIHRCRFDGLCFKDKHDPRATRVYCCVNPRYLRPAFPAVGGKEGQ</sequence>
<evidence type="ECO:0000256" key="1">
    <source>
        <dbReference type="ARBA" id="ARBA00022630"/>
    </source>
</evidence>
<gene>
    <name evidence="4" type="ORF">ACFOKJ_13250</name>
</gene>
<dbReference type="SUPFAM" id="SSF51395">
    <property type="entry name" value="FMN-linked oxidoreductases"/>
    <property type="match status" value="1"/>
</dbReference>
<dbReference type="RefSeq" id="WP_390280364.1">
    <property type="nucleotide sequence ID" value="NZ_JBHRYH010000041.1"/>
</dbReference>
<accession>A0ABV7TWA3</accession>
<dbReference type="PANTHER" id="PTHR43656:SF2">
    <property type="entry name" value="BINDING OXIDOREDUCTASE, PUTATIVE (AFU_ORTHOLOGUE AFUA_2G08260)-RELATED"/>
    <property type="match status" value="1"/>
</dbReference>
<keyword evidence="5" id="KW-1185">Reference proteome</keyword>
<dbReference type="EMBL" id="JBHRYH010000041">
    <property type="protein sequence ID" value="MFC3627079.1"/>
    <property type="molecule type" value="Genomic_DNA"/>
</dbReference>
<reference evidence="5" key="1">
    <citation type="journal article" date="2019" name="Int. J. Syst. Evol. Microbiol.">
        <title>The Global Catalogue of Microorganisms (GCM) 10K type strain sequencing project: providing services to taxonomists for standard genome sequencing and annotation.</title>
        <authorList>
            <consortium name="The Broad Institute Genomics Platform"/>
            <consortium name="The Broad Institute Genome Sequencing Center for Infectious Disease"/>
            <person name="Wu L."/>
            <person name="Ma J."/>
        </authorList>
    </citation>
    <scope>NUCLEOTIDE SEQUENCE [LARGE SCALE GENOMIC DNA]</scope>
    <source>
        <strain evidence="5">KCTC 42195</strain>
    </source>
</reference>
<organism evidence="4 5">
    <name type="scientific">Vogesella amnigena</name>
    <dbReference type="NCBI Taxonomy" id="1507449"/>
    <lineage>
        <taxon>Bacteria</taxon>
        <taxon>Pseudomonadati</taxon>
        <taxon>Pseudomonadota</taxon>
        <taxon>Betaproteobacteria</taxon>
        <taxon>Neisseriales</taxon>
        <taxon>Chromobacteriaceae</taxon>
        <taxon>Vogesella</taxon>
    </lineage>
</organism>
<keyword evidence="1" id="KW-0285">Flavoprotein</keyword>